<dbReference type="AlphaFoldDB" id="Q1ZP90"/>
<dbReference type="HOGENOM" id="CLU_1843471_0_0_6"/>
<gene>
    <name evidence="2" type="ORF">VAS14_17491</name>
</gene>
<dbReference type="eggNOG" id="ENOG5033M4Y">
    <property type="taxonomic scope" value="Bacteria"/>
</dbReference>
<proteinExistence type="predicted"/>
<reference evidence="2 3" key="1">
    <citation type="journal article" date="2009" name="Proc. Natl. Acad. Sci. U.S.A.">
        <title>The genomic basis of trophic strategy in marine bacteria.</title>
        <authorList>
            <person name="Lauro F.M."/>
            <person name="McDougald D."/>
            <person name="Thomas T."/>
            <person name="Williams T.J."/>
            <person name="Egan S."/>
            <person name="Rice S."/>
            <person name="DeMaere M.Z."/>
            <person name="Ting L."/>
            <person name="Ertan H."/>
            <person name="Johnson J."/>
            <person name="Ferriera S."/>
            <person name="Lapidus A."/>
            <person name="Anderson I."/>
            <person name="Kyrpides N."/>
            <person name="Munk A.C."/>
            <person name="Detter C."/>
            <person name="Han C.S."/>
            <person name="Brown M.V."/>
            <person name="Robb F.T."/>
            <person name="Kjelleberg S."/>
            <person name="Cavicchioli R."/>
        </authorList>
    </citation>
    <scope>NUCLEOTIDE SEQUENCE [LARGE SCALE GENOMIC DNA]</scope>
    <source>
        <strain evidence="2 3">S14</strain>
    </source>
</reference>
<comment type="caution">
    <text evidence="2">The sequence shown here is derived from an EMBL/GenBank/DDBJ whole genome shotgun (WGS) entry which is preliminary data.</text>
</comment>
<keyword evidence="1" id="KW-1133">Transmembrane helix</keyword>
<name>Q1ZP90_PHOAS</name>
<dbReference type="Proteomes" id="UP000001603">
    <property type="component" value="Unassembled WGS sequence"/>
</dbReference>
<accession>Q1ZP90</accession>
<protein>
    <submittedName>
        <fullName evidence="2">Uncharacterized protein</fullName>
    </submittedName>
</protein>
<feature type="transmembrane region" description="Helical" evidence="1">
    <location>
        <begin position="20"/>
        <end position="48"/>
    </location>
</feature>
<organism evidence="2 3">
    <name type="scientific">Photobacterium angustum (strain S14 / CCUG 15956)</name>
    <name type="common">Vibrio sp. (strain S14 / CCUG 15956)</name>
    <dbReference type="NCBI Taxonomy" id="314292"/>
    <lineage>
        <taxon>Bacteria</taxon>
        <taxon>Pseudomonadati</taxon>
        <taxon>Pseudomonadota</taxon>
        <taxon>Gammaproteobacteria</taxon>
        <taxon>Vibrionales</taxon>
        <taxon>Vibrionaceae</taxon>
        <taxon>Photobacterium</taxon>
    </lineage>
</organism>
<evidence type="ECO:0000313" key="3">
    <source>
        <dbReference type="Proteomes" id="UP000001603"/>
    </source>
</evidence>
<evidence type="ECO:0000256" key="1">
    <source>
        <dbReference type="SAM" id="Phobius"/>
    </source>
</evidence>
<sequence>MESAQICMDLTTSPIYDPLFWSSMLSTFASIATIIAAVLAIFAVKIAVKQIRLSKTQSAISLYQQYLELCTQYPRFARGMNKPIKRNCNQYEQYLWFVASMLHCFEQVVLSVGDDPQWQNTIKSQLKKHIKAISVSGSLSRDEWEKSLLVLIKEVTNQE</sequence>
<evidence type="ECO:0000313" key="2">
    <source>
        <dbReference type="EMBL" id="EAS64070.1"/>
    </source>
</evidence>
<dbReference type="EMBL" id="AAOJ01000004">
    <property type="protein sequence ID" value="EAS64070.1"/>
    <property type="molecule type" value="Genomic_DNA"/>
</dbReference>
<keyword evidence="1" id="KW-0472">Membrane</keyword>
<keyword evidence="1" id="KW-0812">Transmembrane</keyword>